<feature type="non-terminal residue" evidence="2">
    <location>
        <position position="71"/>
    </location>
</feature>
<reference evidence="2" key="2">
    <citation type="journal article" date="2021" name="PeerJ">
        <title>Extensive microbial diversity within the chicken gut microbiome revealed by metagenomics and culture.</title>
        <authorList>
            <person name="Gilroy R."/>
            <person name="Ravi A."/>
            <person name="Getino M."/>
            <person name="Pursley I."/>
            <person name="Horton D.L."/>
            <person name="Alikhan N.F."/>
            <person name="Baker D."/>
            <person name="Gharbi K."/>
            <person name="Hall N."/>
            <person name="Watson M."/>
            <person name="Adriaenssens E.M."/>
            <person name="Foster-Nyarko E."/>
            <person name="Jarju S."/>
            <person name="Secka A."/>
            <person name="Antonio M."/>
            <person name="Oren A."/>
            <person name="Chaudhuri R.R."/>
            <person name="La Ragione R."/>
            <person name="Hildebrand F."/>
            <person name="Pallen M.J."/>
        </authorList>
    </citation>
    <scope>NUCLEOTIDE SEQUENCE</scope>
    <source>
        <strain evidence="2">B2-16538</strain>
    </source>
</reference>
<name>A0A9D9J3T9_9BACT</name>
<evidence type="ECO:0000313" key="3">
    <source>
        <dbReference type="Proteomes" id="UP000823750"/>
    </source>
</evidence>
<dbReference type="Proteomes" id="UP000823750">
    <property type="component" value="Unassembled WGS sequence"/>
</dbReference>
<feature type="region of interest" description="Disordered" evidence="1">
    <location>
        <begin position="50"/>
        <end position="71"/>
    </location>
</feature>
<gene>
    <name evidence="2" type="ORF">IAB78_03930</name>
</gene>
<accession>A0A9D9J3T9</accession>
<sequence length="71" mass="7125">MKQYNFKINGNEYNVTINSVDGNVADVTVVANYKVELGSGSAPISVQPAQTAAPAVQSAPAAAPAAPAPAP</sequence>
<dbReference type="AlphaFoldDB" id="A0A9D9J3T9"/>
<comment type="caution">
    <text evidence="2">The sequence shown here is derived from an EMBL/GenBank/DDBJ whole genome shotgun (WGS) entry which is preliminary data.</text>
</comment>
<organism evidence="2 3">
    <name type="scientific">Candidatus Cryptobacteroides excrementavium</name>
    <dbReference type="NCBI Taxonomy" id="2840759"/>
    <lineage>
        <taxon>Bacteria</taxon>
        <taxon>Pseudomonadati</taxon>
        <taxon>Bacteroidota</taxon>
        <taxon>Bacteroidia</taxon>
        <taxon>Bacteroidales</taxon>
        <taxon>Candidatus Cryptobacteroides</taxon>
    </lineage>
</organism>
<feature type="compositionally biased region" description="Low complexity" evidence="1">
    <location>
        <begin position="50"/>
        <end position="65"/>
    </location>
</feature>
<evidence type="ECO:0000256" key="1">
    <source>
        <dbReference type="SAM" id="MobiDB-lite"/>
    </source>
</evidence>
<evidence type="ECO:0000313" key="2">
    <source>
        <dbReference type="EMBL" id="MBO8485557.1"/>
    </source>
</evidence>
<dbReference type="EMBL" id="JADILX010000068">
    <property type="protein sequence ID" value="MBO8485557.1"/>
    <property type="molecule type" value="Genomic_DNA"/>
</dbReference>
<reference evidence="2" key="1">
    <citation type="submission" date="2020-10" db="EMBL/GenBank/DDBJ databases">
        <authorList>
            <person name="Gilroy R."/>
        </authorList>
    </citation>
    <scope>NUCLEOTIDE SEQUENCE</scope>
    <source>
        <strain evidence="2">B2-16538</strain>
    </source>
</reference>
<protein>
    <submittedName>
        <fullName evidence="2">Acetyl-CoA carboxylase biotin carboxyl carrier protein subunit</fullName>
    </submittedName>
</protein>
<proteinExistence type="predicted"/>